<protein>
    <submittedName>
        <fullName evidence="1">Uncharacterized protein</fullName>
    </submittedName>
</protein>
<dbReference type="EMBL" id="JABVXQ010000007">
    <property type="protein sequence ID" value="KAF6100045.1"/>
    <property type="molecule type" value="Genomic_DNA"/>
</dbReference>
<evidence type="ECO:0000313" key="2">
    <source>
        <dbReference type="Proteomes" id="UP000664940"/>
    </source>
</evidence>
<gene>
    <name evidence="1" type="ORF">HJG60_011747</name>
</gene>
<dbReference type="AlphaFoldDB" id="A0A834DXM5"/>
<dbReference type="Proteomes" id="UP000664940">
    <property type="component" value="Unassembled WGS sequence"/>
</dbReference>
<sequence>MREKGRERKHPCVREASMGCFQYTPKLGRKTSTQKVLQAMPMALHFLGKEGQRKWSIHQCLLKAQPKPLLRKSAYSKAKTSYIKTKNLGQPERTEFGHNGKGLAQSIAIAVYGIHGCTLASHLEAAVKLQTMFPESQFTG</sequence>
<accession>A0A834DXM5</accession>
<name>A0A834DXM5_9CHIR</name>
<evidence type="ECO:0000313" key="1">
    <source>
        <dbReference type="EMBL" id="KAF6100045.1"/>
    </source>
</evidence>
<reference evidence="1 2" key="1">
    <citation type="journal article" date="2020" name="Nature">
        <title>Six reference-quality genomes reveal evolution of bat adaptations.</title>
        <authorList>
            <person name="Jebb D."/>
            <person name="Huang Z."/>
            <person name="Pippel M."/>
            <person name="Hughes G.M."/>
            <person name="Lavrichenko K."/>
            <person name="Devanna P."/>
            <person name="Winkler S."/>
            <person name="Jermiin L.S."/>
            <person name="Skirmuntt E.C."/>
            <person name="Katzourakis A."/>
            <person name="Burkitt-Gray L."/>
            <person name="Ray D.A."/>
            <person name="Sullivan K.A.M."/>
            <person name="Roscito J.G."/>
            <person name="Kirilenko B.M."/>
            <person name="Davalos L.M."/>
            <person name="Corthals A.P."/>
            <person name="Power M.L."/>
            <person name="Jones G."/>
            <person name="Ransome R.D."/>
            <person name="Dechmann D.K.N."/>
            <person name="Locatelli A.G."/>
            <person name="Puechmaille S.J."/>
            <person name="Fedrigo O."/>
            <person name="Jarvis E.D."/>
            <person name="Hiller M."/>
            <person name="Vernes S.C."/>
            <person name="Myers E.W."/>
            <person name="Teeling E.C."/>
        </authorList>
    </citation>
    <scope>NUCLEOTIDE SEQUENCE [LARGE SCALE GENOMIC DNA]</scope>
    <source>
        <strain evidence="1">Bat1K_MPI-CBG_1</strain>
    </source>
</reference>
<comment type="caution">
    <text evidence="1">The sequence shown here is derived from an EMBL/GenBank/DDBJ whole genome shotgun (WGS) entry which is preliminary data.</text>
</comment>
<organism evidence="1 2">
    <name type="scientific">Phyllostomus discolor</name>
    <name type="common">pale spear-nosed bat</name>
    <dbReference type="NCBI Taxonomy" id="89673"/>
    <lineage>
        <taxon>Eukaryota</taxon>
        <taxon>Metazoa</taxon>
        <taxon>Chordata</taxon>
        <taxon>Craniata</taxon>
        <taxon>Vertebrata</taxon>
        <taxon>Euteleostomi</taxon>
        <taxon>Mammalia</taxon>
        <taxon>Eutheria</taxon>
        <taxon>Laurasiatheria</taxon>
        <taxon>Chiroptera</taxon>
        <taxon>Yangochiroptera</taxon>
        <taxon>Phyllostomidae</taxon>
        <taxon>Phyllostominae</taxon>
        <taxon>Phyllostomus</taxon>
    </lineage>
</organism>
<proteinExistence type="predicted"/>